<dbReference type="AlphaFoldDB" id="A0A563U6N7"/>
<proteinExistence type="predicted"/>
<organism evidence="1 2">
    <name type="scientific">Mucilaginibacter achroorhodeus</name>
    <dbReference type="NCBI Taxonomy" id="2599294"/>
    <lineage>
        <taxon>Bacteria</taxon>
        <taxon>Pseudomonadati</taxon>
        <taxon>Bacteroidota</taxon>
        <taxon>Sphingobacteriia</taxon>
        <taxon>Sphingobacteriales</taxon>
        <taxon>Sphingobacteriaceae</taxon>
        <taxon>Mucilaginibacter</taxon>
    </lineage>
</organism>
<evidence type="ECO:0000313" key="2">
    <source>
        <dbReference type="Proteomes" id="UP000318010"/>
    </source>
</evidence>
<name>A0A563U6N7_9SPHI</name>
<sequence length="157" mass="17790">MTHVTEKDVLGFLENKITHHVREIHRIKEIISAINDNYLESMEATSSMLEGLSSELLAIGHQRQVAKTPGRYKPLVIPESYRPQLSLSLKIAFVLSKINAGVKDEIASHLMLLQPELQLEPLIKHLSTVLSDLKSKNLLATIKDGRRYRYSLVQNSH</sequence>
<evidence type="ECO:0000313" key="1">
    <source>
        <dbReference type="EMBL" id="TWR27008.1"/>
    </source>
</evidence>
<gene>
    <name evidence="1" type="ORF">FPZ42_08210</name>
</gene>
<keyword evidence="2" id="KW-1185">Reference proteome</keyword>
<accession>A0A563U6N7</accession>
<dbReference type="EMBL" id="VOEI01000002">
    <property type="protein sequence ID" value="TWR27008.1"/>
    <property type="molecule type" value="Genomic_DNA"/>
</dbReference>
<reference evidence="1 2" key="1">
    <citation type="submission" date="2019-07" db="EMBL/GenBank/DDBJ databases">
        <authorList>
            <person name="Kim J."/>
        </authorList>
    </citation>
    <scope>NUCLEOTIDE SEQUENCE [LARGE SCALE GENOMIC DNA]</scope>
    <source>
        <strain evidence="1 2">MJ1a</strain>
    </source>
</reference>
<dbReference type="Proteomes" id="UP000318010">
    <property type="component" value="Unassembled WGS sequence"/>
</dbReference>
<comment type="caution">
    <text evidence="1">The sequence shown here is derived from an EMBL/GenBank/DDBJ whole genome shotgun (WGS) entry which is preliminary data.</text>
</comment>
<protein>
    <submittedName>
        <fullName evidence="1">Uncharacterized protein</fullName>
    </submittedName>
</protein>
<dbReference type="RefSeq" id="WP_146270210.1">
    <property type="nucleotide sequence ID" value="NZ_VOEI01000002.1"/>
</dbReference>